<organism evidence="11 12">
    <name type="scientific">Caldicellulosiruptor bescii</name>
    <name type="common">Anaerocellum thermophilum</name>
    <dbReference type="NCBI Taxonomy" id="31899"/>
    <lineage>
        <taxon>Bacteria</taxon>
        <taxon>Bacillati</taxon>
        <taxon>Bacillota</taxon>
        <taxon>Bacillota incertae sedis</taxon>
        <taxon>Caldicellulosiruptorales</taxon>
        <taxon>Caldicellulosiruptoraceae</taxon>
        <taxon>Caldicellulosiruptor</taxon>
    </lineage>
</organism>
<dbReference type="EMBL" id="FXXC01000001">
    <property type="protein sequence ID" value="SMR90912.1"/>
    <property type="molecule type" value="Genomic_DNA"/>
</dbReference>
<dbReference type="Gene3D" id="3.90.320.10">
    <property type="match status" value="1"/>
</dbReference>
<keyword evidence="4 9" id="KW-0269">Exonuclease</keyword>
<dbReference type="GO" id="GO:0004527">
    <property type="term" value="F:exonuclease activity"/>
    <property type="evidence" value="ECO:0007669"/>
    <property type="project" value="UniProtKB-KW"/>
</dbReference>
<dbReference type="InterPro" id="IPR013343">
    <property type="entry name" value="CRISPR-assoc_prot_Cas4"/>
</dbReference>
<sequence length="171" mass="20298">MSEEIQELQDLKFQGIKINYFYVCKRKLWLFSKNITFENQSDKVLLGRILHEYSYPKEKTKEVLIDNLIMIDILSDGAVREVKYSSRMKEADIMQVMYYLYYLKQKGIEKQGIINYPKERRKEILQLTPEYEQKVKQALSEIEKITSQATPPPATKQKICKSCAYLEFCWG</sequence>
<keyword evidence="2 9" id="KW-0479">Metal-binding</keyword>
<gene>
    <name evidence="11" type="ORF">SAMN05216240_0132</name>
</gene>
<name>A0ABY1S4U4_CALBS</name>
<keyword evidence="6 9" id="KW-0411">Iron-sulfur</keyword>
<reference evidence="11 12" key="1">
    <citation type="submission" date="2017-05" db="EMBL/GenBank/DDBJ databases">
        <authorList>
            <person name="Varghese N."/>
            <person name="Submissions S."/>
        </authorList>
    </citation>
    <scope>NUCLEOTIDE SEQUENCE [LARGE SCALE GENOMIC DNA]</scope>
    <source>
        <strain evidence="11 12">MACB1020</strain>
    </source>
</reference>
<keyword evidence="1 9" id="KW-0540">Nuclease</keyword>
<dbReference type="PANTHER" id="PTHR37168:SF1">
    <property type="entry name" value="CRISPR-ASSOCIATED EXONUCLEASE CAS4"/>
    <property type="match status" value="1"/>
</dbReference>
<comment type="similarity">
    <text evidence="9">Belongs to the CRISPR-associated exonuclease Cas4 family.</text>
</comment>
<accession>A0ABY1S4U4</accession>
<dbReference type="Pfam" id="PF01930">
    <property type="entry name" value="Cas_Cas4"/>
    <property type="match status" value="1"/>
</dbReference>
<evidence type="ECO:0000259" key="10">
    <source>
        <dbReference type="Pfam" id="PF01930"/>
    </source>
</evidence>
<keyword evidence="12" id="KW-1185">Reference proteome</keyword>
<evidence type="ECO:0000256" key="1">
    <source>
        <dbReference type="ARBA" id="ARBA00022722"/>
    </source>
</evidence>
<dbReference type="PANTHER" id="PTHR37168">
    <property type="entry name" value="CRISPR-ASSOCIATED EXONUCLEASE CAS4"/>
    <property type="match status" value="1"/>
</dbReference>
<comment type="function">
    <text evidence="9">CRISPR (clustered regularly interspaced short palindromic repeat) is an adaptive immune system that provides protection against mobile genetic elements (viruses, transposable elements and conjugative plasmids). CRISPR clusters contain sequences complementary to antecedent mobile elements and target invading nucleic acids. CRISPR clusters are transcribed and processed into CRISPR RNA (crRNA).</text>
</comment>
<dbReference type="InterPro" id="IPR011604">
    <property type="entry name" value="PDDEXK-like_dom_sf"/>
</dbReference>
<evidence type="ECO:0000256" key="4">
    <source>
        <dbReference type="ARBA" id="ARBA00022839"/>
    </source>
</evidence>
<protein>
    <recommendedName>
        <fullName evidence="9">CRISPR-associated exonuclease Cas4</fullName>
        <ecNumber evidence="9">3.1.12.1</ecNumber>
    </recommendedName>
</protein>
<proteinExistence type="inferred from homology"/>
<feature type="domain" description="DUF83" evidence="10">
    <location>
        <begin position="14"/>
        <end position="170"/>
    </location>
</feature>
<keyword evidence="3 9" id="KW-0378">Hydrolase</keyword>
<dbReference type="RefSeq" id="WP_015906763.1">
    <property type="nucleotide sequence ID" value="NZ_FUZJ01000001.1"/>
</dbReference>
<evidence type="ECO:0000256" key="2">
    <source>
        <dbReference type="ARBA" id="ARBA00022723"/>
    </source>
</evidence>
<evidence type="ECO:0000256" key="3">
    <source>
        <dbReference type="ARBA" id="ARBA00022801"/>
    </source>
</evidence>
<evidence type="ECO:0000256" key="8">
    <source>
        <dbReference type="ARBA" id="ARBA00023211"/>
    </source>
</evidence>
<comment type="caution">
    <text evidence="11">The sequence shown here is derived from an EMBL/GenBank/DDBJ whole genome shotgun (WGS) entry which is preliminary data.</text>
</comment>
<dbReference type="GeneID" id="31771500"/>
<evidence type="ECO:0000256" key="9">
    <source>
        <dbReference type="RuleBase" id="RU365022"/>
    </source>
</evidence>
<keyword evidence="8 9" id="KW-0464">Manganese</keyword>
<evidence type="ECO:0000256" key="5">
    <source>
        <dbReference type="ARBA" id="ARBA00023004"/>
    </source>
</evidence>
<dbReference type="Proteomes" id="UP000196803">
    <property type="component" value="Unassembled WGS sequence"/>
</dbReference>
<keyword evidence="5 9" id="KW-0408">Iron</keyword>
<comment type="cofactor">
    <cofactor evidence="9">
        <name>iron-sulfur cluster</name>
        <dbReference type="ChEBI" id="CHEBI:30408"/>
    </cofactor>
</comment>
<dbReference type="NCBIfam" id="TIGR00372">
    <property type="entry name" value="cas4"/>
    <property type="match status" value="1"/>
</dbReference>
<evidence type="ECO:0000256" key="7">
    <source>
        <dbReference type="ARBA" id="ARBA00023118"/>
    </source>
</evidence>
<dbReference type="InterPro" id="IPR022765">
    <property type="entry name" value="Dna2/Cas4_DUF83"/>
</dbReference>
<keyword evidence="7 9" id="KW-0051">Antiviral defense</keyword>
<dbReference type="EC" id="3.1.12.1" evidence="9"/>
<evidence type="ECO:0000313" key="12">
    <source>
        <dbReference type="Proteomes" id="UP000196803"/>
    </source>
</evidence>
<evidence type="ECO:0000256" key="6">
    <source>
        <dbReference type="ARBA" id="ARBA00023014"/>
    </source>
</evidence>
<evidence type="ECO:0000313" key="11">
    <source>
        <dbReference type="EMBL" id="SMR90912.1"/>
    </source>
</evidence>
<comment type="cofactor">
    <cofactor evidence="9">
        <name>Mg(2+)</name>
        <dbReference type="ChEBI" id="CHEBI:18420"/>
    </cofactor>
    <cofactor evidence="9">
        <name>Mn(2+)</name>
        <dbReference type="ChEBI" id="CHEBI:29035"/>
    </cofactor>
    <text evidence="9">Mg(2+) or Mn(2+) required for ssDNA cleavage activity.</text>
</comment>